<evidence type="ECO:0000256" key="1">
    <source>
        <dbReference type="SAM" id="MobiDB-lite"/>
    </source>
</evidence>
<reference evidence="2 3" key="1">
    <citation type="submission" date="2024-02" db="EMBL/GenBank/DDBJ databases">
        <title>De novo assembly and annotation of 12 fungi associated with fruit tree decline syndrome in Ontario, Canada.</title>
        <authorList>
            <person name="Sulman M."/>
            <person name="Ellouze W."/>
            <person name="Ilyukhin E."/>
        </authorList>
    </citation>
    <scope>NUCLEOTIDE SEQUENCE [LARGE SCALE GENOMIC DNA]</scope>
    <source>
        <strain evidence="2 3">M1-105</strain>
    </source>
</reference>
<feature type="region of interest" description="Disordered" evidence="1">
    <location>
        <begin position="677"/>
        <end position="713"/>
    </location>
</feature>
<feature type="compositionally biased region" description="Polar residues" evidence="1">
    <location>
        <begin position="69"/>
        <end position="81"/>
    </location>
</feature>
<gene>
    <name evidence="2" type="ORF">SLS56_008840</name>
</gene>
<feature type="compositionally biased region" description="Polar residues" evidence="1">
    <location>
        <begin position="558"/>
        <end position="576"/>
    </location>
</feature>
<evidence type="ECO:0000313" key="3">
    <source>
        <dbReference type="Proteomes" id="UP001521116"/>
    </source>
</evidence>
<feature type="region of interest" description="Disordered" evidence="1">
    <location>
        <begin position="488"/>
        <end position="601"/>
    </location>
</feature>
<feature type="compositionally biased region" description="Polar residues" evidence="1">
    <location>
        <begin position="488"/>
        <end position="501"/>
    </location>
</feature>
<feature type="compositionally biased region" description="Basic and acidic residues" evidence="1">
    <location>
        <begin position="37"/>
        <end position="49"/>
    </location>
</feature>
<feature type="region of interest" description="Disordered" evidence="1">
    <location>
        <begin position="401"/>
        <end position="434"/>
    </location>
</feature>
<feature type="region of interest" description="Disordered" evidence="1">
    <location>
        <begin position="636"/>
        <end position="661"/>
    </location>
</feature>
<evidence type="ECO:0000313" key="2">
    <source>
        <dbReference type="EMBL" id="KAL1622268.1"/>
    </source>
</evidence>
<name>A0ABR3SJJ4_9PEZI</name>
<sequence>MRIAPPDQGNAPEGAQPPPQHNDGLAPSNNGFQDAENSLREEETNAKESEPEDETDHSLRQHTAEQVEEPQQQAFPPTTWASVVRATGSSGPGPVSQAALPKGKFYATTTGTQQSPAQRIAARFSTTKMSKSSTGLSSSVQTPDPGRGSDLLDPTIELAHTTMAPDRNSTAKTVKLKKPPPANTKLGHTPDSPRKRLPAEWTGNPSSPEKGTATLAKRKSTGSLGRPPKTANGAFTSPPKSPTKTLPFELATARRAAVREQKEKTAGTAKVIPAVPKTLPKSKSSMKDTAYEPQIDILRTPSLPAPTVEDFSIQDLSVETVKPHEESESTIILESQNNDNIDDARSEMAKSGEAIKNASAAVEEIQHPLHSHVHFAEDYKAAENFSGLKIEYGSPIRQAKATEEPHEFLPAESKTSAHSNDSQPPSTTLSPQPRPAIHEFEICATRRVLNFSGEEADIESLASLKSSRSGAAQLEGTRSPEILSTWSESSDFTVSRGTDSQLSEENEEAVWQQSHDEPASESLASTEVVVAESTFCEEPSDTFTPDYDSQLPLKSHTGPPSSRGTTARGTNSMQPEHSSRPDPTANFNQGAMVRPGPGVSNAVSRSFQSITTAPSRLNAQAQEFVPSLITSALPGTTFTPGASGHGNAGPHMPRKWAHPGTTNSYVEEQTHAQHIANHSHLNSPRDSAPTGKKKNKKKSPKKFSNEFSSEHWGRDLNMQVNTTGAPQLPSRQFSGAIAASSGSALAGAPGGGWSMPYTFQGSRPYDGSLQEVTNVPYGHRRTANGFIKPVYTGRGGQGMSAAKVPAFEEWFSGGWQSVNGGPLTHASVYEYLREQGEPEYWGPGGSFATIYPPARTPTPAGESQEYVGNGVLKPCGNRVMEGCYEALPHWPFMCPSCQPEHGLDEW</sequence>
<dbReference type="EMBL" id="JAJVDC020000138">
    <property type="protein sequence ID" value="KAL1622268.1"/>
    <property type="molecule type" value="Genomic_DNA"/>
</dbReference>
<accession>A0ABR3SJJ4</accession>
<organism evidence="2 3">
    <name type="scientific">Neofusicoccum ribis</name>
    <dbReference type="NCBI Taxonomy" id="45134"/>
    <lineage>
        <taxon>Eukaryota</taxon>
        <taxon>Fungi</taxon>
        <taxon>Dikarya</taxon>
        <taxon>Ascomycota</taxon>
        <taxon>Pezizomycotina</taxon>
        <taxon>Dothideomycetes</taxon>
        <taxon>Dothideomycetes incertae sedis</taxon>
        <taxon>Botryosphaeriales</taxon>
        <taxon>Botryosphaeriaceae</taxon>
        <taxon>Neofusicoccum</taxon>
    </lineage>
</organism>
<feature type="compositionally biased region" description="Low complexity" evidence="1">
    <location>
        <begin position="125"/>
        <end position="139"/>
    </location>
</feature>
<comment type="caution">
    <text evidence="2">The sequence shown here is derived from an EMBL/GenBank/DDBJ whole genome shotgun (WGS) entry which is preliminary data.</text>
</comment>
<feature type="compositionally biased region" description="Polar residues" evidence="1">
    <location>
        <begin position="27"/>
        <end position="36"/>
    </location>
</feature>
<dbReference type="Proteomes" id="UP001521116">
    <property type="component" value="Unassembled WGS sequence"/>
</dbReference>
<feature type="compositionally biased region" description="Low complexity" evidence="1">
    <location>
        <begin position="422"/>
        <end position="431"/>
    </location>
</feature>
<proteinExistence type="predicted"/>
<feature type="region of interest" description="Disordered" evidence="1">
    <location>
        <begin position="1"/>
        <end position="247"/>
    </location>
</feature>
<keyword evidence="3" id="KW-1185">Reference proteome</keyword>
<feature type="compositionally biased region" description="Basic residues" evidence="1">
    <location>
        <begin position="691"/>
        <end position="701"/>
    </location>
</feature>
<feature type="compositionally biased region" description="Basic and acidic residues" evidence="1">
    <location>
        <begin position="56"/>
        <end position="65"/>
    </location>
</feature>
<protein>
    <submittedName>
        <fullName evidence="2">Uncharacterized protein</fullName>
    </submittedName>
</protein>
<feature type="compositionally biased region" description="Polar residues" evidence="1">
    <location>
        <begin position="107"/>
        <end position="117"/>
    </location>
</feature>
<feature type="compositionally biased region" description="Low complexity" evidence="1">
    <location>
        <begin position="236"/>
        <end position="245"/>
    </location>
</feature>